<dbReference type="GO" id="GO:0016887">
    <property type="term" value="F:ATP hydrolysis activity"/>
    <property type="evidence" value="ECO:0007669"/>
    <property type="project" value="InterPro"/>
</dbReference>
<evidence type="ECO:0000313" key="3">
    <source>
        <dbReference type="Proteomes" id="UP000275846"/>
    </source>
</evidence>
<dbReference type="InterPro" id="IPR038973">
    <property type="entry name" value="MutL/Mlh/Pms-like"/>
</dbReference>
<dbReference type="WBParaSite" id="SSLN_0000423101-mRNA-1">
    <property type="protein sequence ID" value="SSLN_0000423101-mRNA-1"/>
    <property type="gene ID" value="SSLN_0000423101"/>
</dbReference>
<evidence type="ECO:0000313" key="4">
    <source>
        <dbReference type="WBParaSite" id="SSLN_0000423101-mRNA-1"/>
    </source>
</evidence>
<dbReference type="PANTHER" id="PTHR10073">
    <property type="entry name" value="DNA MISMATCH REPAIR PROTEIN MLH, PMS, MUTL"/>
    <property type="match status" value="1"/>
</dbReference>
<dbReference type="SUPFAM" id="SSF118116">
    <property type="entry name" value="DNA mismatch repair protein MutL"/>
    <property type="match status" value="1"/>
</dbReference>
<dbReference type="GO" id="GO:0032389">
    <property type="term" value="C:MutLalpha complex"/>
    <property type="evidence" value="ECO:0007669"/>
    <property type="project" value="TreeGrafter"/>
</dbReference>
<evidence type="ECO:0000259" key="1">
    <source>
        <dbReference type="SMART" id="SM00853"/>
    </source>
</evidence>
<protein>
    <submittedName>
        <fullName evidence="4">MutL_C domain-containing protein</fullName>
    </submittedName>
</protein>
<dbReference type="SMART" id="SM00853">
    <property type="entry name" value="MutL_C"/>
    <property type="match status" value="1"/>
</dbReference>
<dbReference type="Gene3D" id="3.30.1540.20">
    <property type="entry name" value="MutL, C-terminal domain, dimerisation subdomain"/>
    <property type="match status" value="1"/>
</dbReference>
<dbReference type="Pfam" id="PF08676">
    <property type="entry name" value="MutL_C"/>
    <property type="match status" value="1"/>
</dbReference>
<proteinExistence type="predicted"/>
<keyword evidence="3" id="KW-1185">Reference proteome</keyword>
<dbReference type="Proteomes" id="UP000275846">
    <property type="component" value="Unassembled WGS sequence"/>
</dbReference>
<dbReference type="InterPro" id="IPR014790">
    <property type="entry name" value="MutL_C"/>
</dbReference>
<reference evidence="2 3" key="2">
    <citation type="submission" date="2018-11" db="EMBL/GenBank/DDBJ databases">
        <authorList>
            <consortium name="Pathogen Informatics"/>
        </authorList>
    </citation>
    <scope>NUCLEOTIDE SEQUENCE [LARGE SCALE GENOMIC DNA]</scope>
    <source>
        <strain evidence="2 3">NST_G2</strain>
    </source>
</reference>
<accession>A0A183SIN9</accession>
<sequence>SSLTRRTVKVPFSLNRLRHFWHSHPWEGTQSHNLPSAASVGNFRAALTEPAAESELTISFNKTWFESMRIIGQFNRGFIVCQYEQDLFIVDQHASDEKNRFEYFLSNHQFTSQPLVAPQQLQLTALQEQILDEYMDVFKKNGFAFSSDEEDVIEMLFVLAENPSRNCRPSGLRDALASRACRSAIMIGKDLDKQQMSRILSNMSKMDHPWVRVNLSVFIRDLHALYVRLALMHFVCPAFFSNVPTGGQQ</sequence>
<organism evidence="4">
    <name type="scientific">Schistocephalus solidus</name>
    <name type="common">Tapeworm</name>
    <dbReference type="NCBI Taxonomy" id="70667"/>
    <lineage>
        <taxon>Eukaryota</taxon>
        <taxon>Metazoa</taxon>
        <taxon>Spiralia</taxon>
        <taxon>Lophotrochozoa</taxon>
        <taxon>Platyhelminthes</taxon>
        <taxon>Cestoda</taxon>
        <taxon>Eucestoda</taxon>
        <taxon>Diphyllobothriidea</taxon>
        <taxon>Diphyllobothriidae</taxon>
        <taxon>Schistocephalus</taxon>
    </lineage>
</organism>
<dbReference type="OrthoDB" id="10254304at2759"/>
<dbReference type="InterPro" id="IPR042121">
    <property type="entry name" value="MutL_C_regsub"/>
</dbReference>
<evidence type="ECO:0000313" key="2">
    <source>
        <dbReference type="EMBL" id="VDL90472.1"/>
    </source>
</evidence>
<dbReference type="Gene3D" id="3.30.1370.100">
    <property type="entry name" value="MutL, C-terminal domain, regulatory subdomain"/>
    <property type="match status" value="1"/>
</dbReference>
<dbReference type="InterPro" id="IPR042120">
    <property type="entry name" value="MutL_C_dimsub"/>
</dbReference>
<feature type="domain" description="MutL C-terminal dimerisation" evidence="1">
    <location>
        <begin position="70"/>
        <end position="191"/>
    </location>
</feature>
<name>A0A183SIN9_SCHSO</name>
<dbReference type="GO" id="GO:0006298">
    <property type="term" value="P:mismatch repair"/>
    <property type="evidence" value="ECO:0007669"/>
    <property type="project" value="InterPro"/>
</dbReference>
<dbReference type="PANTHER" id="PTHR10073:SF52">
    <property type="entry name" value="MISMATCH REPAIR ENDONUCLEASE PMS2"/>
    <property type="match status" value="1"/>
</dbReference>
<gene>
    <name evidence="2" type="ORF">SSLN_LOCUS4087</name>
</gene>
<reference evidence="4" key="1">
    <citation type="submission" date="2016-06" db="UniProtKB">
        <authorList>
            <consortium name="WormBaseParasite"/>
        </authorList>
    </citation>
    <scope>IDENTIFICATION</scope>
</reference>
<dbReference type="AlphaFoldDB" id="A0A183SIN9"/>
<dbReference type="STRING" id="70667.A0A183SIN9"/>
<dbReference type="InterPro" id="IPR037198">
    <property type="entry name" value="MutL_C_sf"/>
</dbReference>
<dbReference type="GO" id="GO:0140664">
    <property type="term" value="F:ATP-dependent DNA damage sensor activity"/>
    <property type="evidence" value="ECO:0007669"/>
    <property type="project" value="InterPro"/>
</dbReference>
<dbReference type="EMBL" id="UYSU01032741">
    <property type="protein sequence ID" value="VDL90472.1"/>
    <property type="molecule type" value="Genomic_DNA"/>
</dbReference>
<dbReference type="GO" id="GO:0005524">
    <property type="term" value="F:ATP binding"/>
    <property type="evidence" value="ECO:0007669"/>
    <property type="project" value="InterPro"/>
</dbReference>